<evidence type="ECO:0008006" key="3">
    <source>
        <dbReference type="Google" id="ProtNLM"/>
    </source>
</evidence>
<evidence type="ECO:0000313" key="2">
    <source>
        <dbReference type="Proteomes" id="UP001208794"/>
    </source>
</evidence>
<dbReference type="RefSeq" id="WP_265357787.1">
    <property type="nucleotide sequence ID" value="NZ_JAMQPR010000001.1"/>
</dbReference>
<evidence type="ECO:0000313" key="1">
    <source>
        <dbReference type="EMBL" id="MCW7503912.1"/>
    </source>
</evidence>
<name>A0ABT3M7B3_9LEPT</name>
<comment type="caution">
    <text evidence="1">The sequence shown here is derived from an EMBL/GenBank/DDBJ whole genome shotgun (WGS) entry which is preliminary data.</text>
</comment>
<dbReference type="EMBL" id="JAMQPR010000001">
    <property type="protein sequence ID" value="MCW7503912.1"/>
    <property type="molecule type" value="Genomic_DNA"/>
</dbReference>
<dbReference type="Proteomes" id="UP001208794">
    <property type="component" value="Unassembled WGS sequence"/>
</dbReference>
<keyword evidence="2" id="KW-1185">Reference proteome</keyword>
<accession>A0ABT3M7B3</accession>
<protein>
    <recommendedName>
        <fullName evidence="3">Lipoprotein</fullName>
    </recommendedName>
</protein>
<proteinExistence type="predicted"/>
<sequence>MKSKIVIILLVIFNVSCVNWGDYRDLRLDPQIVTSEDVLVKGRSCSILLVPPVPRLDVAIKNALEQSPGKRGIKNPIIKDEYFFFIRCMTVEGYATEAF</sequence>
<gene>
    <name evidence="1" type="ORF">ND855_07230</name>
</gene>
<organism evidence="1 2">
    <name type="scientific">Leptospira paudalimensis</name>
    <dbReference type="NCBI Taxonomy" id="2950024"/>
    <lineage>
        <taxon>Bacteria</taxon>
        <taxon>Pseudomonadati</taxon>
        <taxon>Spirochaetota</taxon>
        <taxon>Spirochaetia</taxon>
        <taxon>Leptospirales</taxon>
        <taxon>Leptospiraceae</taxon>
        <taxon>Leptospira</taxon>
    </lineage>
</organism>
<reference evidence="1 2" key="1">
    <citation type="submission" date="2022-06" db="EMBL/GenBank/DDBJ databases">
        <title>Leptospira isolates from biofilms formed at urban environments.</title>
        <authorList>
            <person name="Ribeiro P.S."/>
            <person name="Sousa T."/>
            <person name="Carvalho N."/>
            <person name="Aburjaile F."/>
            <person name="Neves F."/>
            <person name="Oliveira D."/>
            <person name="Blanco L."/>
            <person name="Lima J."/>
            <person name="Costa F."/>
            <person name="Brenig B."/>
            <person name="Soares S."/>
            <person name="Ramos R."/>
            <person name="Goes-Neto A."/>
            <person name="Matiuzzi M."/>
            <person name="Azevedo V."/>
            <person name="Ristow P."/>
        </authorList>
    </citation>
    <scope>NUCLEOTIDE SEQUENCE [LARGE SCALE GENOMIC DNA]</scope>
    <source>
        <strain evidence="1 2">VSF14</strain>
    </source>
</reference>